<name>A0A418VEV0_9DEIO</name>
<dbReference type="Proteomes" id="UP000286287">
    <property type="component" value="Unassembled WGS sequence"/>
</dbReference>
<keyword evidence="2" id="KW-1185">Reference proteome</keyword>
<accession>A0A418VEV0</accession>
<comment type="caution">
    <text evidence="1">The sequence shown here is derived from an EMBL/GenBank/DDBJ whole genome shotgun (WGS) entry which is preliminary data.</text>
</comment>
<reference evidence="1 2" key="1">
    <citation type="submission" date="2018-09" db="EMBL/GenBank/DDBJ databases">
        <authorList>
            <person name="Zhu H."/>
        </authorList>
    </citation>
    <scope>NUCLEOTIDE SEQUENCE [LARGE SCALE GENOMIC DNA]</scope>
    <source>
        <strain evidence="1 2">K2S05-167</strain>
    </source>
</reference>
<dbReference type="AlphaFoldDB" id="A0A418VEV0"/>
<sequence>MIGFEADEIKSMEAAARDICGEHVAGELWPAFYLSNRNEFVEFYGKRSLTDAERDQLRRQYAAAPVRQQYTPKTPTDLMAQLHSLYYNCGGFQWFVQF</sequence>
<gene>
    <name evidence="1" type="ORF">D3875_03600</name>
</gene>
<evidence type="ECO:0000313" key="1">
    <source>
        <dbReference type="EMBL" id="RJF74638.1"/>
    </source>
</evidence>
<proteinExistence type="predicted"/>
<protein>
    <submittedName>
        <fullName evidence="1">Uncharacterized protein</fullName>
    </submittedName>
</protein>
<dbReference type="EMBL" id="QYUJ01000009">
    <property type="protein sequence ID" value="RJF74638.1"/>
    <property type="molecule type" value="Genomic_DNA"/>
</dbReference>
<evidence type="ECO:0000313" key="2">
    <source>
        <dbReference type="Proteomes" id="UP000286287"/>
    </source>
</evidence>
<organism evidence="1 2">
    <name type="scientific">Deinococcus cavernae</name>
    <dbReference type="NCBI Taxonomy" id="2320857"/>
    <lineage>
        <taxon>Bacteria</taxon>
        <taxon>Thermotogati</taxon>
        <taxon>Deinococcota</taxon>
        <taxon>Deinococci</taxon>
        <taxon>Deinococcales</taxon>
        <taxon>Deinococcaceae</taxon>
        <taxon>Deinococcus</taxon>
    </lineage>
</organism>